<dbReference type="STRING" id="1173022.Cri9333_4194"/>
<dbReference type="Proteomes" id="UP000010472">
    <property type="component" value="Chromosome"/>
</dbReference>
<sequence>MNTNNKEKFLPSIKKIIPGELKRSLKIKSRYIGDILTGNAQSMVNFIPINEINKYQFQPQSSISQVIKTTSYSENKKHNLALAINRLENIVIQPGKLFSFWHLVGNPNSKNGYKEGRTIINNQLQSDIGGGLCQLSGLIYWLILKAGLVPTERHPHTHDIYTESTRFAPLGSDATVVYGYKDLRFINTLPVPICWQFKLLPAEIIASLCSTQKIHQFEIEFRREESNEQRIVQTVRLAQGKEEIIDTSYYLVLKN</sequence>
<dbReference type="PATRIC" id="fig|1173022.3.peg.4533"/>
<evidence type="ECO:0000313" key="2">
    <source>
        <dbReference type="Proteomes" id="UP000010472"/>
    </source>
</evidence>
<dbReference type="InterPro" id="IPR052913">
    <property type="entry name" value="Glycopeptide_resist_protein"/>
</dbReference>
<dbReference type="HOGENOM" id="CLU_072547_2_0_3"/>
<name>K9W448_9CYAN</name>
<dbReference type="Pfam" id="PF04294">
    <property type="entry name" value="VanW"/>
    <property type="match status" value="1"/>
</dbReference>
<dbReference type="InterPro" id="IPR007391">
    <property type="entry name" value="Vancomycin_resist_VanW"/>
</dbReference>
<reference evidence="1 2" key="1">
    <citation type="submission" date="2012-06" db="EMBL/GenBank/DDBJ databases">
        <title>Finished chromosome of genome of Crinalium epipsammum PCC 9333.</title>
        <authorList>
            <consortium name="US DOE Joint Genome Institute"/>
            <person name="Gugger M."/>
            <person name="Coursin T."/>
            <person name="Rippka R."/>
            <person name="Tandeau De Marsac N."/>
            <person name="Huntemann M."/>
            <person name="Wei C.-L."/>
            <person name="Han J."/>
            <person name="Detter J.C."/>
            <person name="Han C."/>
            <person name="Tapia R."/>
            <person name="Davenport K."/>
            <person name="Daligault H."/>
            <person name="Erkkila T."/>
            <person name="Gu W."/>
            <person name="Munk A.C.C."/>
            <person name="Teshima H."/>
            <person name="Xu Y."/>
            <person name="Chain P."/>
            <person name="Chen A."/>
            <person name="Krypides N."/>
            <person name="Mavromatis K."/>
            <person name="Markowitz V."/>
            <person name="Szeto E."/>
            <person name="Ivanova N."/>
            <person name="Mikhailova N."/>
            <person name="Ovchinnikova G."/>
            <person name="Pagani I."/>
            <person name="Pati A."/>
            <person name="Goodwin L."/>
            <person name="Peters L."/>
            <person name="Pitluck S."/>
            <person name="Woyke T."/>
            <person name="Kerfeld C."/>
        </authorList>
    </citation>
    <scope>NUCLEOTIDE SEQUENCE [LARGE SCALE GENOMIC DNA]</scope>
    <source>
        <strain evidence="1 2">PCC 9333</strain>
    </source>
</reference>
<evidence type="ECO:0000313" key="1">
    <source>
        <dbReference type="EMBL" id="AFZ14986.1"/>
    </source>
</evidence>
<dbReference type="EMBL" id="CP003620">
    <property type="protein sequence ID" value="AFZ14986.1"/>
    <property type="molecule type" value="Genomic_DNA"/>
</dbReference>
<organism evidence="1 2">
    <name type="scientific">Crinalium epipsammum PCC 9333</name>
    <dbReference type="NCBI Taxonomy" id="1173022"/>
    <lineage>
        <taxon>Bacteria</taxon>
        <taxon>Bacillati</taxon>
        <taxon>Cyanobacteriota</taxon>
        <taxon>Cyanophyceae</taxon>
        <taxon>Gomontiellales</taxon>
        <taxon>Gomontiellaceae</taxon>
        <taxon>Crinalium</taxon>
    </lineage>
</organism>
<gene>
    <name evidence="1" type="ORF">Cri9333_4194</name>
</gene>
<proteinExistence type="predicted"/>
<dbReference type="PANTHER" id="PTHR35788:SF1">
    <property type="entry name" value="EXPORTED PROTEIN"/>
    <property type="match status" value="1"/>
</dbReference>
<protein>
    <submittedName>
        <fullName evidence="1">VanW family protein</fullName>
    </submittedName>
</protein>
<dbReference type="eggNOG" id="COG2720">
    <property type="taxonomic scope" value="Bacteria"/>
</dbReference>
<accession>K9W448</accession>
<dbReference type="KEGG" id="cep:Cri9333_4194"/>
<dbReference type="RefSeq" id="WP_015205081.1">
    <property type="nucleotide sequence ID" value="NC_019753.1"/>
</dbReference>
<dbReference type="PANTHER" id="PTHR35788">
    <property type="entry name" value="EXPORTED PROTEIN-RELATED"/>
    <property type="match status" value="1"/>
</dbReference>
<dbReference type="AlphaFoldDB" id="K9W448"/>
<keyword evidence="2" id="KW-1185">Reference proteome</keyword>